<organism evidence="4 5">
    <name type="scientific">Rubellicoccus peritrichatus</name>
    <dbReference type="NCBI Taxonomy" id="3080537"/>
    <lineage>
        <taxon>Bacteria</taxon>
        <taxon>Pseudomonadati</taxon>
        <taxon>Verrucomicrobiota</taxon>
        <taxon>Opitutia</taxon>
        <taxon>Puniceicoccales</taxon>
        <taxon>Cerasicoccaceae</taxon>
        <taxon>Rubellicoccus</taxon>
    </lineage>
</organism>
<gene>
    <name evidence="4" type="ORF">RZN69_09910</name>
</gene>
<feature type="compositionally biased region" description="Polar residues" evidence="1">
    <location>
        <begin position="283"/>
        <end position="305"/>
    </location>
</feature>
<evidence type="ECO:0000313" key="5">
    <source>
        <dbReference type="Proteomes" id="UP001304300"/>
    </source>
</evidence>
<sequence>MTILPHESASIRDFTAKLALVFLLSNTCDAQVRLFNFIPENTTLTPLTANADGTNQESRTISGTTRTTGTGASEALFSGSFASTSQTSNAGDLSTFIADEESYQINTFTRFQNTGLFSIAAWDFDLAPTQAGYSNLKLNLDLALSSRGGDMNFDVYVSYTDNFSGLSYDSTSTSQMGTGQDIKQHVQNTSLYTKIASFSFDADVDGRIQIPSFSLDPIVSRMPAGQMNLRIAITGSGFRRDMTLYRDAEDAGSGGIGSFISGSPVSSRVKIYNLISDYTSTQPASANTAGDNQESRTITGLTRTQGDPLDRAPYQASFSSTSQSSNAGSLSKFSITADTYKIDDFTRFTNTGLFSILAWDFDLSDVRNLYSGIVLNLDLKEEGSFPEDNEYCVYLSYTKEDGSQSYDNLATDSMGTGQQIKARVLQTSMYEEIARLPLPEDTENAFVLNGYNLQQHISQMDLDDSRIRVALVGSGFRRDLTLYRDATDPESSGVGSSITGFENSSQTYSDFLSGLASGEIPKLPDFSYTGLNSQADIPPEITPATHTFYNVTDYGAIANDGLSDRSAIIATVAAAENDGGPAVVFFPPGRFIARDADDVGAPSIRIKKDNIVIKGSGMYSSGTEIVIKSESHNNYVFSFKPDLQDVSFRGARTLTNLPSLPARGMMEVEVDNTSQLNVGDIVRLAAVLPNTFDEFKAYFAPLSDDGSITEYFNFSSGGGFDWRSDFYSNHEITSIDGNTVRFKEPIQAEYEFASETYIGGPRIAQIYEDGDKMMENSGVEDIAFSSTYNNTFSHFFNRAADGYNFLSLSDIRESWVRRVRFDSGSRCLFWESNGKNNLSYDILFEGNSGHYSITVASNSYGVQASYLRENNASHHGFGATSSAFSTVYHRCNQFGGPEGHSGYPQATLYDLNEGDLSLHRIGGAPPHQGKYTTFWNWNQSLFVPTNSGIKDPVTGSNTATTLESRNVDFWPDKIVRPFIIGQHGSSLNVDQPYRDLEVYELSGKKAIEESLFETQLARRLGAVPEWISERSKSFEEVTRYTQVDIASPFNDTSYAAGDTISVTPRFHPKFNLSHLNILELRASRGHHLEFKEETVAASTSKTNNALDWTPDSPGPWRLRLRLTNSLQEEIYSDPIYVYIVPSGGESTLPINSYWHQPRSLEARDIMTLSEDINYTDLDNYHAQVRAIEQAEVQPNLNSSGSGIIDGNINSNATSSLGFENSGATGMVFDLGSSQRIDFVDFYVPSGNANADLFGRLHIQVSDRPDAQYSYTNSDFTWKTVRRFGDARTSGRMRFNGNRQSRAYLPFNTTGRYVRVLVFDFDSRSNGDDLSEITIGSFNAIDPANLSTEATTQSSFSGESSEYFIAQSNGVTLVRDLVPNRDGDRYLTNTATLEFNDKQVLADPLQNWLAQQFSGEYGNPATEPTIWGAFANPDNDSYINLYEYLVSASPTAPTSVVSTLGVESIAPVSFIHDNAIAYTIHVPRNRLGIEYQVQFSNDLTNWIDGPVYKTSFDGLSISRADVGFPTHSVTMTNDYFEINDTYLSQVGLQDAEFIRINVLHEQ</sequence>
<feature type="compositionally biased region" description="Low complexity" evidence="1">
    <location>
        <begin position="58"/>
        <end position="67"/>
    </location>
</feature>
<dbReference type="Proteomes" id="UP001304300">
    <property type="component" value="Chromosome"/>
</dbReference>
<feature type="region of interest" description="Disordered" evidence="1">
    <location>
        <begin position="283"/>
        <end position="329"/>
    </location>
</feature>
<dbReference type="RefSeq" id="WP_317835954.1">
    <property type="nucleotide sequence ID" value="NZ_CP136920.1"/>
</dbReference>
<feature type="compositionally biased region" description="Low complexity" evidence="1">
    <location>
        <begin position="317"/>
        <end position="329"/>
    </location>
</feature>
<evidence type="ECO:0000313" key="4">
    <source>
        <dbReference type="EMBL" id="WOO43403.1"/>
    </source>
</evidence>
<dbReference type="KEGG" id="puo:RZN69_09910"/>
<dbReference type="EMBL" id="CP136920">
    <property type="protein sequence ID" value="WOO43403.1"/>
    <property type="molecule type" value="Genomic_DNA"/>
</dbReference>
<proteinExistence type="predicted"/>
<dbReference type="Gene3D" id="2.160.20.10">
    <property type="entry name" value="Single-stranded right-handed beta-helix, Pectin lyase-like"/>
    <property type="match status" value="1"/>
</dbReference>
<evidence type="ECO:0000259" key="2">
    <source>
        <dbReference type="Pfam" id="PF12708"/>
    </source>
</evidence>
<dbReference type="Pfam" id="PF16315">
    <property type="entry name" value="DUF4955"/>
    <property type="match status" value="1"/>
</dbReference>
<evidence type="ECO:0000256" key="1">
    <source>
        <dbReference type="SAM" id="MobiDB-lite"/>
    </source>
</evidence>
<feature type="domain" description="Rhamnogalacturonase A/B/Epimerase-like pectate lyase" evidence="2">
    <location>
        <begin position="548"/>
        <end position="621"/>
    </location>
</feature>
<dbReference type="InterPro" id="IPR011050">
    <property type="entry name" value="Pectin_lyase_fold/virulence"/>
</dbReference>
<feature type="region of interest" description="Disordered" evidence="1">
    <location>
        <begin position="48"/>
        <end position="67"/>
    </location>
</feature>
<feature type="domain" description="DUF4955" evidence="3">
    <location>
        <begin position="873"/>
        <end position="1029"/>
    </location>
</feature>
<dbReference type="InterPro" id="IPR012334">
    <property type="entry name" value="Pectin_lyas_fold"/>
</dbReference>
<keyword evidence="5" id="KW-1185">Reference proteome</keyword>
<feature type="compositionally biased region" description="Polar residues" evidence="1">
    <location>
        <begin position="48"/>
        <end position="57"/>
    </location>
</feature>
<dbReference type="SUPFAM" id="SSF49785">
    <property type="entry name" value="Galactose-binding domain-like"/>
    <property type="match status" value="1"/>
</dbReference>
<dbReference type="Pfam" id="PF12708">
    <property type="entry name" value="Pect-lyase_RHGA_epim"/>
    <property type="match status" value="1"/>
</dbReference>
<dbReference type="InterPro" id="IPR008979">
    <property type="entry name" value="Galactose-bd-like_sf"/>
</dbReference>
<dbReference type="InterPro" id="IPR024535">
    <property type="entry name" value="RHGA/B-epi-like_pectate_lyase"/>
</dbReference>
<dbReference type="Gene3D" id="2.60.120.260">
    <property type="entry name" value="Galactose-binding domain-like"/>
    <property type="match status" value="1"/>
</dbReference>
<dbReference type="SUPFAM" id="SSF51126">
    <property type="entry name" value="Pectin lyase-like"/>
    <property type="match status" value="1"/>
</dbReference>
<accession>A0AAQ3QT79</accession>
<reference evidence="4 5" key="1">
    <citation type="submission" date="2023-10" db="EMBL/GenBank/DDBJ databases">
        <title>Rubellicoccus peritrichatus gen. nov., sp. nov., isolated from an algae of coral reef tank.</title>
        <authorList>
            <person name="Luo J."/>
        </authorList>
    </citation>
    <scope>NUCLEOTIDE SEQUENCE [LARGE SCALE GENOMIC DNA]</scope>
    <source>
        <strain evidence="4 5">CR14</strain>
    </source>
</reference>
<name>A0AAQ3QT79_9BACT</name>
<protein>
    <submittedName>
        <fullName evidence="4">DUF4955 domain-containing protein</fullName>
    </submittedName>
</protein>
<evidence type="ECO:0000259" key="3">
    <source>
        <dbReference type="Pfam" id="PF16315"/>
    </source>
</evidence>
<dbReference type="InterPro" id="IPR032532">
    <property type="entry name" value="DUF4955"/>
</dbReference>